<sequence>MKNIFFIIILLLLMNCANSVRKSNNISINGDCIENLDFKAKYFSNINIIDSLINKNEGDQFDKSLGFISKYSHVSFESRLNYAGLYPSGVYEKDRKGWIEWYEKNKCSNIQFKKKK</sequence>
<comment type="caution">
    <text evidence="2">The sequence shown here is derived from an EMBL/GenBank/DDBJ whole genome shotgun (WGS) entry which is preliminary data.</text>
</comment>
<gene>
    <name evidence="2" type="ORF">ABS765_17115</name>
</gene>
<feature type="chain" id="PRO_5047228740" description="Lipoprotein" evidence="1">
    <location>
        <begin position="23"/>
        <end position="116"/>
    </location>
</feature>
<evidence type="ECO:0000313" key="3">
    <source>
        <dbReference type="Proteomes" id="UP001629058"/>
    </source>
</evidence>
<keyword evidence="3" id="KW-1185">Reference proteome</keyword>
<keyword evidence="1" id="KW-0732">Signal</keyword>
<name>A0ABW8Y8T7_9FLAO</name>
<dbReference type="Proteomes" id="UP001629058">
    <property type="component" value="Unassembled WGS sequence"/>
</dbReference>
<evidence type="ECO:0000313" key="2">
    <source>
        <dbReference type="EMBL" id="MFL9835741.1"/>
    </source>
</evidence>
<dbReference type="RefSeq" id="WP_408092759.1">
    <property type="nucleotide sequence ID" value="NZ_JBELPY010000017.1"/>
</dbReference>
<proteinExistence type="predicted"/>
<reference evidence="2 3" key="1">
    <citation type="submission" date="2024-06" db="EMBL/GenBank/DDBJ databases">
        <authorList>
            <person name="Kaempfer P."/>
            <person name="Viver T."/>
        </authorList>
    </citation>
    <scope>NUCLEOTIDE SEQUENCE [LARGE SCALE GENOMIC DNA]</scope>
    <source>
        <strain evidence="2 3">ST-37</strain>
    </source>
</reference>
<organism evidence="2 3">
    <name type="scientific">Chryseobacterium terrae</name>
    <dbReference type="NCBI Taxonomy" id="3163299"/>
    <lineage>
        <taxon>Bacteria</taxon>
        <taxon>Pseudomonadati</taxon>
        <taxon>Bacteroidota</taxon>
        <taxon>Flavobacteriia</taxon>
        <taxon>Flavobacteriales</taxon>
        <taxon>Weeksellaceae</taxon>
        <taxon>Chryseobacterium group</taxon>
        <taxon>Chryseobacterium</taxon>
    </lineage>
</organism>
<accession>A0ABW8Y8T7</accession>
<evidence type="ECO:0008006" key="4">
    <source>
        <dbReference type="Google" id="ProtNLM"/>
    </source>
</evidence>
<evidence type="ECO:0000256" key="1">
    <source>
        <dbReference type="SAM" id="SignalP"/>
    </source>
</evidence>
<dbReference type="EMBL" id="JBELPY010000017">
    <property type="protein sequence ID" value="MFL9835741.1"/>
    <property type="molecule type" value="Genomic_DNA"/>
</dbReference>
<protein>
    <recommendedName>
        <fullName evidence="4">Lipoprotein</fullName>
    </recommendedName>
</protein>
<feature type="signal peptide" evidence="1">
    <location>
        <begin position="1"/>
        <end position="22"/>
    </location>
</feature>